<feature type="site" description="Cleavage; by CtpA" evidence="20">
    <location>
        <begin position="367"/>
        <end position="368"/>
    </location>
</feature>
<sequence length="383" mass="42111">MIVRQVTPLSVDISPSHSQLSQQMTTLLEQRSSANLWHRFGNWITSTENRMYVGWFGVLLIPTALTAAIVFILAFIAAPPVDVDGIREPVSGSLLYGNNIITATVVPTSAAIGLHLYPIWEAASLDEWLYNGGPYQMIVLHFLIAIYAYMGRQWELSYRLGMRPWIPVAFSAPVAAATAVLLIYPIGQGSFSDGMMLGISGTFNFMIVFSPEHNILMHPFHMIGVAGVFGGALFSAMHGSLVTSTLVRETSEVESANTGYKFGQEEETYNIVAAHGYFGRLIFQYASFNNSRSLHFFLAAWPVIGIWFAALGISTMSFNLNGFNFNNSILDHQGRTIDTWADLLNRANLGIEVMHERNAHNFPLDLASGEVQPIALTAPAIAS</sequence>
<dbReference type="InterPro" id="IPR055265">
    <property type="entry name" value="Photo_RC_L/M_CS"/>
</dbReference>
<feature type="binding site" evidence="20">
    <location>
        <position position="238"/>
    </location>
    <ligand>
        <name>Fe cation</name>
        <dbReference type="ChEBI" id="CHEBI:24875"/>
        <note>ligand shared with heterodimeric partner</note>
    </ligand>
</feature>
<dbReference type="EMBL" id="AP018216">
    <property type="protein sequence ID" value="BAY69367.1"/>
    <property type="molecule type" value="Genomic_DNA"/>
</dbReference>
<feature type="site" description="Tyrosine radical intermediate" evidence="20">
    <location>
        <position position="184"/>
    </location>
</feature>
<evidence type="ECO:0000256" key="14">
    <source>
        <dbReference type="ARBA" id="ARBA00023002"/>
    </source>
</evidence>
<organism evidence="23 24">
    <name type="scientific">Trichormus variabilis NIES-23</name>
    <dbReference type="NCBI Taxonomy" id="1973479"/>
    <lineage>
        <taxon>Bacteria</taxon>
        <taxon>Bacillati</taxon>
        <taxon>Cyanobacteriota</taxon>
        <taxon>Cyanophyceae</taxon>
        <taxon>Nostocales</taxon>
        <taxon>Nostocaceae</taxon>
        <taxon>Trichormus</taxon>
    </lineage>
</organism>
<dbReference type="PANTHER" id="PTHR33149">
    <property type="entry name" value="PHOTOSYSTEM II PROTEIN D1"/>
    <property type="match status" value="1"/>
</dbReference>
<dbReference type="PRINTS" id="PR00256">
    <property type="entry name" value="REACTNCENTRE"/>
</dbReference>
<evidence type="ECO:0000256" key="22">
    <source>
        <dbReference type="SAM" id="Phobius"/>
    </source>
</evidence>
<evidence type="ECO:0000256" key="6">
    <source>
        <dbReference type="ARBA" id="ARBA00022646"/>
    </source>
</evidence>
<feature type="binding site" evidence="20">
    <location>
        <begin position="287"/>
        <end position="288"/>
    </location>
    <ligand>
        <name>a quinone</name>
        <dbReference type="ChEBI" id="CHEBI:132124"/>
        <label>B</label>
    </ligand>
</feature>
<keyword evidence="3 20" id="KW-0813">Transport</keyword>
<evidence type="ECO:0000313" key="23">
    <source>
        <dbReference type="EMBL" id="BAY69367.1"/>
    </source>
</evidence>
<dbReference type="SUPFAM" id="SSF81483">
    <property type="entry name" value="Bacterial photosystem II reaction centre, L and M subunits"/>
    <property type="match status" value="1"/>
</dbReference>
<gene>
    <name evidence="20 23" type="primary">psbA</name>
    <name evidence="23" type="ORF">NIES23_21610</name>
</gene>
<keyword evidence="17 20" id="KW-0464">Manganese</keyword>
<feature type="binding site" description="axial binding residue" evidence="20">
    <location>
        <position position="141"/>
    </location>
    <ligand>
        <name>chlorophyll a</name>
        <dbReference type="ChEBI" id="CHEBI:58416"/>
        <label>ChlzD1</label>
    </ligand>
    <ligandPart>
        <name>Mg</name>
        <dbReference type="ChEBI" id="CHEBI:25107"/>
    </ligandPart>
</feature>
<comment type="subcellular location">
    <subcellularLocation>
        <location evidence="1 20">Cellular thylakoid membrane</location>
        <topology evidence="1 20">Multi-pass membrane protein</topology>
    </subcellularLocation>
</comment>
<dbReference type="AlphaFoldDB" id="A0A1Z4KK75"/>
<dbReference type="InterPro" id="IPR005867">
    <property type="entry name" value="PSII_D1"/>
</dbReference>
<dbReference type="GO" id="GO:0016168">
    <property type="term" value="F:chlorophyll binding"/>
    <property type="evidence" value="ECO:0007669"/>
    <property type="project" value="UniProtKB-UniRule"/>
</dbReference>
<dbReference type="EC" id="1.10.3.9" evidence="20"/>
<dbReference type="Pfam" id="PF00124">
    <property type="entry name" value="Photo_RC"/>
    <property type="match status" value="1"/>
</dbReference>
<feature type="transmembrane region" description="Helical" evidence="22">
    <location>
        <begin position="132"/>
        <end position="150"/>
    </location>
</feature>
<evidence type="ECO:0000256" key="20">
    <source>
        <dbReference type="HAMAP-Rule" id="MF_01379"/>
    </source>
</evidence>
<evidence type="ECO:0000256" key="11">
    <source>
        <dbReference type="ARBA" id="ARBA00022982"/>
    </source>
</evidence>
<comment type="miscellaneous">
    <text evidence="20">Cyanobacteriota usually contain more than 2 copies of the psbA gene.</text>
</comment>
<evidence type="ECO:0000256" key="17">
    <source>
        <dbReference type="ARBA" id="ARBA00023211"/>
    </source>
</evidence>
<evidence type="ECO:0000256" key="2">
    <source>
        <dbReference type="ARBA" id="ARBA00008204"/>
    </source>
</evidence>
<dbReference type="GO" id="GO:0016682">
    <property type="term" value="F:oxidoreductase activity, acting on diphenols and related substances as donors, oxygen as acceptor"/>
    <property type="evidence" value="ECO:0007669"/>
    <property type="project" value="UniProtKB-UniRule"/>
</dbReference>
<protein>
    <recommendedName>
        <fullName evidence="20">Photosystem II protein D1</fullName>
        <shortName evidence="20">PSII D1 protein</shortName>
        <ecNumber evidence="20">1.10.3.9</ecNumber>
    </recommendedName>
    <alternativeName>
        <fullName evidence="20">Photosystem II Q(B) protein</fullName>
    </alternativeName>
</protein>
<feature type="propeptide" id="PRO_5011123485" evidence="20">
    <location>
        <begin position="368"/>
        <end position="383"/>
    </location>
</feature>
<dbReference type="GO" id="GO:0009055">
    <property type="term" value="F:electron transfer activity"/>
    <property type="evidence" value="ECO:0007669"/>
    <property type="project" value="UniProtKB-UniRule"/>
</dbReference>
<evidence type="ECO:0000256" key="16">
    <source>
        <dbReference type="ARBA" id="ARBA00023136"/>
    </source>
</evidence>
<keyword evidence="8 20" id="KW-0479">Metal-binding</keyword>
<feature type="site" description="Stabilizes free radical intermediate" evidence="20">
    <location>
        <position position="213"/>
    </location>
</feature>
<evidence type="ECO:0000256" key="7">
    <source>
        <dbReference type="ARBA" id="ARBA00022692"/>
    </source>
</evidence>
<feature type="transmembrane region" description="Helical" evidence="22">
    <location>
        <begin position="190"/>
        <end position="209"/>
    </location>
</feature>
<keyword evidence="12 20" id="KW-1133">Transmembrane helix</keyword>
<evidence type="ECO:0000256" key="21">
    <source>
        <dbReference type="RuleBase" id="RU004331"/>
    </source>
</evidence>
<accession>A0A1Z4KK75</accession>
<comment type="catalytic activity">
    <reaction evidence="20">
        <text>2 a plastoquinone + 4 hnu + 2 H2O = 2 a plastoquinol + O2</text>
        <dbReference type="Rhea" id="RHEA:36359"/>
        <dbReference type="Rhea" id="RHEA-COMP:9561"/>
        <dbReference type="Rhea" id="RHEA-COMP:9562"/>
        <dbReference type="ChEBI" id="CHEBI:15377"/>
        <dbReference type="ChEBI" id="CHEBI:15379"/>
        <dbReference type="ChEBI" id="CHEBI:17757"/>
        <dbReference type="ChEBI" id="CHEBI:30212"/>
        <dbReference type="ChEBI" id="CHEBI:62192"/>
        <dbReference type="EC" id="1.10.3.9"/>
    </reaction>
</comment>
<keyword evidence="16 20" id="KW-0472">Membrane</keyword>
<comment type="PTM">
    <text evidence="20">C-terminally processed by CtpA; processing is essential to allow assembly of the oxygen-evolving complex and thus photosynthetic growth.</text>
</comment>
<name>A0A1Z4KK75_ANAVA</name>
<comment type="PTM">
    <text evidence="20">Tyr-184 forms a radical intermediate that is referred to as redox-active TyrZ, YZ or Y-Z.</text>
</comment>
<keyword evidence="20" id="KW-0793">Thylakoid</keyword>
<dbReference type="NCBIfam" id="TIGR01151">
    <property type="entry name" value="psbA"/>
    <property type="match status" value="1"/>
</dbReference>
<keyword evidence="18 20" id="KW-0604">Photosystem II</keyword>
<feature type="transmembrane region" description="Helical" evidence="22">
    <location>
        <begin position="52"/>
        <end position="78"/>
    </location>
</feature>
<keyword evidence="10 20" id="KW-0460">Magnesium</keyword>
<feature type="binding site" evidence="20">
    <location>
        <position position="149"/>
    </location>
    <ligand>
        <name>pheophytin a</name>
        <dbReference type="ChEBI" id="CHEBI:136840"/>
        <label>D1</label>
    </ligand>
</feature>
<dbReference type="GO" id="GO:0009523">
    <property type="term" value="C:photosystem II"/>
    <property type="evidence" value="ECO:0007669"/>
    <property type="project" value="UniProtKB-KW"/>
</dbReference>
<keyword evidence="5 20" id="KW-0602">Photosynthesis</keyword>
<keyword evidence="7 20" id="KW-0812">Transmembrane</keyword>
<keyword evidence="15 20" id="KW-0408">Iron</keyword>
<feature type="transmembrane region" description="Helical" evidence="22">
    <location>
        <begin position="294"/>
        <end position="313"/>
    </location>
</feature>
<keyword evidence="14 20" id="KW-0560">Oxidoreductase</keyword>
<dbReference type="Proteomes" id="UP000217507">
    <property type="component" value="Chromosome"/>
</dbReference>
<feature type="binding site" description="axial binding residue" evidence="20">
    <location>
        <position position="221"/>
    </location>
    <ligand>
        <name>chlorophyll a</name>
        <dbReference type="ChEBI" id="CHEBI:58416"/>
        <label>PD1</label>
    </ligand>
    <ligandPart>
        <name>Mg</name>
        <dbReference type="ChEBI" id="CHEBI:25107"/>
    </ligandPart>
</feature>
<feature type="binding site" evidence="20">
    <location>
        <position position="295"/>
    </location>
    <ligand>
        <name>Fe cation</name>
        <dbReference type="ChEBI" id="CHEBI:24875"/>
        <note>ligand shared with heterodimeric partner</note>
    </ligand>
</feature>
<dbReference type="GO" id="GO:0010242">
    <property type="term" value="F:oxygen evolving activity"/>
    <property type="evidence" value="ECO:0007669"/>
    <property type="project" value="UniProtKB-EC"/>
</dbReference>
<feature type="binding site" evidence="20">
    <location>
        <position position="193"/>
    </location>
    <ligand>
        <name>[CaMn4O5] cluster</name>
        <dbReference type="ChEBI" id="CHEBI:189552"/>
    </ligand>
</feature>
<comment type="miscellaneous">
    <text evidence="20">Herbicides such as atrazine, BNT, diuron or ioxynil bind in the Q(B) binding site and block subsequent electron transfer.</text>
</comment>
<keyword evidence="6 20" id="KW-0359">Herbicide resistance</keyword>
<feature type="chain" id="PRO_5023327794" description="Photosystem II protein D1" evidence="20">
    <location>
        <begin position="1"/>
        <end position="367"/>
    </location>
</feature>
<evidence type="ECO:0000256" key="19">
    <source>
        <dbReference type="ARBA" id="ARBA00037683"/>
    </source>
</evidence>
<evidence type="ECO:0000313" key="24">
    <source>
        <dbReference type="Proteomes" id="UP000217507"/>
    </source>
</evidence>
<feature type="binding site" evidence="20">
    <location>
        <position position="356"/>
    </location>
    <ligand>
        <name>[CaMn4O5] cluster</name>
        <dbReference type="ChEBI" id="CHEBI:189552"/>
    </ligand>
</feature>
<evidence type="ECO:0000256" key="5">
    <source>
        <dbReference type="ARBA" id="ARBA00022531"/>
    </source>
</evidence>
<feature type="binding site" evidence="20">
    <location>
        <position position="365"/>
    </location>
    <ligand>
        <name>[CaMn4O5] cluster</name>
        <dbReference type="ChEBI" id="CHEBI:189552"/>
    </ligand>
</feature>
<dbReference type="GO" id="GO:0009772">
    <property type="term" value="P:photosynthetic electron transport in photosystem II"/>
    <property type="evidence" value="ECO:0007669"/>
    <property type="project" value="InterPro"/>
</dbReference>
<evidence type="ECO:0000256" key="10">
    <source>
        <dbReference type="ARBA" id="ARBA00022842"/>
    </source>
</evidence>
<comment type="function">
    <text evidence="19 20">Photosystem II (PSII) is a light-driven water:plastoquinone oxidoreductase that uses light energy to abstract electrons from H(2)O, generating O(2) and a proton gradient subsequently used for ATP formation. It consists of a core antenna complex that captures photons, and an electron transfer chain that converts photonic excitation into a charge separation. The D1/D2 (PsbA/PsbD) reaction center heterodimer binds P680, the primary electron donor of PSII as well as several subsequent electron acceptors.</text>
</comment>
<evidence type="ECO:0000256" key="18">
    <source>
        <dbReference type="ARBA" id="ARBA00023276"/>
    </source>
</evidence>
<keyword evidence="11 20" id="KW-0249">Electron transport</keyword>
<dbReference type="GO" id="GO:0031676">
    <property type="term" value="C:plasma membrane-derived thylakoid membrane"/>
    <property type="evidence" value="ECO:0007669"/>
    <property type="project" value="UniProtKB-SubCell"/>
</dbReference>
<proteinExistence type="inferred from homology"/>
<dbReference type="InterPro" id="IPR055266">
    <property type="entry name" value="D1/D2"/>
</dbReference>
<evidence type="ECO:0000256" key="9">
    <source>
        <dbReference type="ARBA" id="ARBA00022837"/>
    </source>
</evidence>
<dbReference type="GO" id="GO:0005506">
    <property type="term" value="F:iron ion binding"/>
    <property type="evidence" value="ECO:0007669"/>
    <property type="project" value="UniProtKB-UniRule"/>
</dbReference>
<evidence type="ECO:0000256" key="3">
    <source>
        <dbReference type="ARBA" id="ARBA00022448"/>
    </source>
</evidence>
<feature type="transmembrane region" description="Helical" evidence="22">
    <location>
        <begin position="99"/>
        <end position="120"/>
    </location>
</feature>
<evidence type="ECO:0000256" key="15">
    <source>
        <dbReference type="ARBA" id="ARBA00023004"/>
    </source>
</evidence>
<keyword evidence="4 20" id="KW-0148">Chlorophyll</keyword>
<comment type="similarity">
    <text evidence="2 20 21">Belongs to the reaction center PufL/M/PsbA/D family.</text>
</comment>
<dbReference type="Gene3D" id="1.20.85.10">
    <property type="entry name" value="Photosystem II protein D1-like"/>
    <property type="match status" value="2"/>
</dbReference>
<dbReference type="HAMAP" id="MF_01379">
    <property type="entry name" value="PSII_PsbA_D1"/>
    <property type="match status" value="1"/>
</dbReference>
<comment type="miscellaneous">
    <text evidence="20">2 of the reaction center chlorophylls (ChlD1 and ChlD2) are entirely coordinated by water.</text>
</comment>
<dbReference type="PANTHER" id="PTHR33149:SF12">
    <property type="entry name" value="PHOTOSYSTEM II D2 PROTEIN"/>
    <property type="match status" value="1"/>
</dbReference>
<feature type="transmembrane region" description="Helical" evidence="22">
    <location>
        <begin position="221"/>
        <end position="241"/>
    </location>
</feature>
<dbReference type="InterPro" id="IPR000484">
    <property type="entry name" value="Photo_RC_L/M"/>
</dbReference>
<comment type="subunit">
    <text evidence="20">PSII is composed of 1 copy each of membrane proteins PsbA, PsbB, PsbC, PsbD, PsbE, PsbF, PsbH, PsbI, PsbJ, PsbK, PsbL, PsbM, PsbT, PsbX, PsbY, PsbZ, Psb30/Ycf12, peripheral proteins PsbO, CyanoQ (PsbQ), PsbU, PsbV and a large number of cofactors. It forms dimeric complexes.</text>
</comment>
<reference evidence="23 24" key="1">
    <citation type="submission" date="2017-06" db="EMBL/GenBank/DDBJ databases">
        <title>Genome sequencing of cyanobaciteial culture collection at National Institute for Environmental Studies (NIES).</title>
        <authorList>
            <person name="Hirose Y."/>
            <person name="Shimura Y."/>
            <person name="Fujisawa T."/>
            <person name="Nakamura Y."/>
            <person name="Kawachi M."/>
        </authorList>
    </citation>
    <scope>NUCLEOTIDE SEQUENCE [LARGE SCALE GENOMIC DNA]</scope>
    <source>
        <strain evidence="23 24">NIES-23</strain>
    </source>
</reference>
<evidence type="ECO:0000256" key="13">
    <source>
        <dbReference type="ARBA" id="ARBA00022991"/>
    </source>
</evidence>
<feature type="binding site" evidence="20">
    <location>
        <position position="212"/>
    </location>
    <ligand>
        <name>[CaMn4O5] cluster</name>
        <dbReference type="ChEBI" id="CHEBI:189552"/>
    </ligand>
</feature>
<keyword evidence="9 20" id="KW-0106">Calcium</keyword>
<dbReference type="GO" id="GO:0009635">
    <property type="term" value="P:response to herbicide"/>
    <property type="evidence" value="ECO:0007669"/>
    <property type="project" value="UniProtKB-KW"/>
</dbReference>
<evidence type="ECO:0000256" key="8">
    <source>
        <dbReference type="ARBA" id="ARBA00022723"/>
    </source>
</evidence>
<evidence type="ECO:0000256" key="4">
    <source>
        <dbReference type="ARBA" id="ARBA00022494"/>
    </source>
</evidence>
<evidence type="ECO:0000256" key="12">
    <source>
        <dbReference type="ARBA" id="ARBA00022989"/>
    </source>
</evidence>
<dbReference type="InterPro" id="IPR036854">
    <property type="entry name" value="Photo_II_D1/D2_sf"/>
</dbReference>
<dbReference type="FunFam" id="1.20.85.10:FF:000002">
    <property type="entry name" value="Photosystem II protein D1"/>
    <property type="match status" value="1"/>
</dbReference>
<feature type="binding site" evidence="20">
    <location>
        <position position="355"/>
    </location>
    <ligand>
        <name>[CaMn4O5] cluster</name>
        <dbReference type="ChEBI" id="CHEBI:189552"/>
    </ligand>
</feature>
<dbReference type="PROSITE" id="PS00244">
    <property type="entry name" value="REACTION_CENTER"/>
    <property type="match status" value="1"/>
</dbReference>
<keyword evidence="13 20" id="KW-0157">Chromophore</keyword>
<feature type="binding site" evidence="20">
    <location>
        <position position="367"/>
    </location>
    <ligand>
        <name>[CaMn4O5] cluster</name>
        <dbReference type="ChEBI" id="CHEBI:189552"/>
    </ligand>
</feature>
<feature type="binding site" evidence="20">
    <location>
        <position position="238"/>
    </location>
    <ligand>
        <name>a quinone</name>
        <dbReference type="ChEBI" id="CHEBI:132124"/>
        <label>B</label>
    </ligand>
</feature>
<evidence type="ECO:0000256" key="1">
    <source>
        <dbReference type="ARBA" id="ARBA00004636"/>
    </source>
</evidence>
<feature type="transmembrane region" description="Helical" evidence="22">
    <location>
        <begin position="162"/>
        <end position="184"/>
    </location>
</feature>